<evidence type="ECO:0000313" key="5">
    <source>
        <dbReference type="Proteomes" id="UP000076359"/>
    </source>
</evidence>
<keyword evidence="3" id="KW-1133">Transmembrane helix</keyword>
<dbReference type="InterPro" id="IPR051147">
    <property type="entry name" value="CFAP_domain-containing"/>
</dbReference>
<dbReference type="RefSeq" id="XP_019970433.1">
    <property type="nucleotide sequence ID" value="XM_020114887.1"/>
</dbReference>
<dbReference type="Proteomes" id="UP000076359">
    <property type="component" value="Unassembled WGS sequence"/>
</dbReference>
<protein>
    <recommendedName>
        <fullName evidence="6">DUF4200 domain-containing protein</fullName>
    </recommendedName>
</protein>
<gene>
    <name evidence="4" type="ORF">PRSY57_1023000</name>
</gene>
<sequence>MSEDDFYNNLENFIEESKKRVIYNKKQRHTKKLFHKIYIIYIYIYILYVFFFFILKIIEKEKLITSENDEEIDNIKDETQEIQAYNYTSLMIPSDVSSENKSDTNENIKQVLNLQESMDIQKIKEKKEKKKKQEVFKDIMCSDIKYEKKIKRKKKKIFENKRSSKKNKNNIRDFINLEKDIIITKTLMYNKKKKLDDIYKYTSKKEKTINNLNKNMIKEAAHMQELLIENFKKTEDLIKKFEDISSKKKKKKNQVQSLNIEISKLEVELEKKEEKIKELDKYKFFLNKLANCEKSDDIESSEKKKKNIDDNDDDKNEQSTINNMNKNIKEEDTIFSKKMKKYINNSQLLIDNFNLLEEKHLQLIDDTQNAEYELEEYEKKYEDKKKTYDIKYKEIDKKIENINNFINEHNNKIIEYEILMKNKTDHISFNNINNKIDFICTQFSYDIINTNEIMKKLQLLENKIYSYITTLTKYTEENSQLVYEYQREREQERRKQMRFEINLDRKGNNQNKQLKNKKVNNKNFNTNPKDKKEKRENIYTIFEKNLFK</sequence>
<dbReference type="VEuPathDB" id="PlasmoDB:PRCDC_1023000"/>
<feature type="coiled-coil region" evidence="1">
    <location>
        <begin position="241"/>
        <end position="282"/>
    </location>
</feature>
<name>A0A151LFC8_PLARE</name>
<keyword evidence="1" id="KW-0175">Coiled coil</keyword>
<keyword evidence="3" id="KW-0472">Membrane</keyword>
<evidence type="ECO:0000256" key="3">
    <source>
        <dbReference type="SAM" id="Phobius"/>
    </source>
</evidence>
<reference evidence="4 5" key="1">
    <citation type="journal article" date="2016" name="Nat. Commun.">
        <title>Genomes of cryptic chimpanzee Plasmodium species reveal key evolutionary events leading to human malaria.</title>
        <authorList>
            <person name="Sundararaman S.A."/>
            <person name="Plenderleith L.J."/>
            <person name="Liu W."/>
            <person name="Loy D.E."/>
            <person name="Learn G.H."/>
            <person name="Li Y."/>
            <person name="Shaw K.S."/>
            <person name="Ayouba A."/>
            <person name="Peeters M."/>
            <person name="Speede S."/>
            <person name="Shaw G.M."/>
            <person name="Bushman F.D."/>
            <person name="Brisson D."/>
            <person name="Rayner J.C."/>
            <person name="Sharp P.M."/>
            <person name="Hahn B.H."/>
        </authorList>
    </citation>
    <scope>NUCLEOTIDE SEQUENCE [LARGE SCALE GENOMIC DNA]</scope>
    <source>
        <strain evidence="4 5">SY57</strain>
    </source>
</reference>
<comment type="caution">
    <text evidence="4">The sequence shown here is derived from an EMBL/GenBank/DDBJ whole genome shotgun (WGS) entry which is preliminary data.</text>
</comment>
<dbReference type="PANTHER" id="PTHR21683:SF3">
    <property type="entry name" value="CILIA AND FLAGELLA ASSOCIATED PROTEIN 100"/>
    <property type="match status" value="1"/>
</dbReference>
<dbReference type="GeneID" id="24531436"/>
<feature type="coiled-coil region" evidence="1">
    <location>
        <begin position="360"/>
        <end position="412"/>
    </location>
</feature>
<evidence type="ECO:0000256" key="1">
    <source>
        <dbReference type="SAM" id="Coils"/>
    </source>
</evidence>
<evidence type="ECO:0000256" key="2">
    <source>
        <dbReference type="SAM" id="MobiDB-lite"/>
    </source>
</evidence>
<dbReference type="AlphaFoldDB" id="A0A151LFC8"/>
<feature type="region of interest" description="Disordered" evidence="2">
    <location>
        <begin position="296"/>
        <end position="325"/>
    </location>
</feature>
<feature type="region of interest" description="Disordered" evidence="2">
    <location>
        <begin position="506"/>
        <end position="532"/>
    </location>
</feature>
<accession>A0A151LFC8</accession>
<dbReference type="VEuPathDB" id="PlasmoDB:PRG01_1022200"/>
<evidence type="ECO:0000313" key="4">
    <source>
        <dbReference type="EMBL" id="KYN97694.1"/>
    </source>
</evidence>
<dbReference type="EMBL" id="LVLA01000011">
    <property type="protein sequence ID" value="KYN97694.1"/>
    <property type="molecule type" value="Genomic_DNA"/>
</dbReference>
<proteinExistence type="predicted"/>
<dbReference type="KEGG" id="prei:PRSY57_1023000"/>
<dbReference type="PANTHER" id="PTHR21683">
    <property type="entry name" value="COILED-COIL DOMAIN-CONTAINING PROTEIN 42 LIKE-2-LIKE-RELATED"/>
    <property type="match status" value="1"/>
</dbReference>
<keyword evidence="3" id="KW-0812">Transmembrane</keyword>
<evidence type="ECO:0008006" key="6">
    <source>
        <dbReference type="Google" id="ProtNLM"/>
    </source>
</evidence>
<organism evidence="4 5">
    <name type="scientific">Plasmodium reichenowi</name>
    <dbReference type="NCBI Taxonomy" id="5854"/>
    <lineage>
        <taxon>Eukaryota</taxon>
        <taxon>Sar</taxon>
        <taxon>Alveolata</taxon>
        <taxon>Apicomplexa</taxon>
        <taxon>Aconoidasida</taxon>
        <taxon>Haemosporida</taxon>
        <taxon>Plasmodiidae</taxon>
        <taxon>Plasmodium</taxon>
        <taxon>Plasmodium (Laverania)</taxon>
    </lineage>
</organism>
<feature type="transmembrane region" description="Helical" evidence="3">
    <location>
        <begin position="38"/>
        <end position="58"/>
    </location>
</feature>